<dbReference type="AlphaFoldDB" id="A0A917MDF7"/>
<evidence type="ECO:0000313" key="1">
    <source>
        <dbReference type="EMBL" id="GGG98754.1"/>
    </source>
</evidence>
<evidence type="ECO:0008006" key="3">
    <source>
        <dbReference type="Google" id="ProtNLM"/>
    </source>
</evidence>
<comment type="caution">
    <text evidence="1">The sequence shown here is derived from an EMBL/GenBank/DDBJ whole genome shotgun (WGS) entry which is preliminary data.</text>
</comment>
<dbReference type="Proteomes" id="UP000633278">
    <property type="component" value="Unassembled WGS sequence"/>
</dbReference>
<evidence type="ECO:0000313" key="2">
    <source>
        <dbReference type="Proteomes" id="UP000633278"/>
    </source>
</evidence>
<dbReference type="Pfam" id="PF07676">
    <property type="entry name" value="PD40"/>
    <property type="match status" value="2"/>
</dbReference>
<protein>
    <recommendedName>
        <fullName evidence="3">WD40-like Beta Propeller Repeat</fullName>
    </recommendedName>
</protein>
<keyword evidence="2" id="KW-1185">Reference proteome</keyword>
<reference evidence="1" key="1">
    <citation type="journal article" date="2014" name="Int. J. Syst. Evol. Microbiol.">
        <title>Complete genome sequence of Corynebacterium casei LMG S-19264T (=DSM 44701T), isolated from a smear-ripened cheese.</title>
        <authorList>
            <consortium name="US DOE Joint Genome Institute (JGI-PGF)"/>
            <person name="Walter F."/>
            <person name="Albersmeier A."/>
            <person name="Kalinowski J."/>
            <person name="Ruckert C."/>
        </authorList>
    </citation>
    <scope>NUCLEOTIDE SEQUENCE</scope>
    <source>
        <strain evidence="1">CGMCC 1.15763</strain>
    </source>
</reference>
<dbReference type="RefSeq" id="WP_188598823.1">
    <property type="nucleotide sequence ID" value="NZ_BMJW01000002.1"/>
</dbReference>
<name>A0A917MDF7_9FLAO</name>
<dbReference type="InterPro" id="IPR011659">
    <property type="entry name" value="WD40"/>
</dbReference>
<organism evidence="1 2">
    <name type="scientific">Polaribacter pacificus</name>
    <dbReference type="NCBI Taxonomy" id="1775173"/>
    <lineage>
        <taxon>Bacteria</taxon>
        <taxon>Pseudomonadati</taxon>
        <taxon>Bacteroidota</taxon>
        <taxon>Flavobacteriia</taxon>
        <taxon>Flavobacteriales</taxon>
        <taxon>Flavobacteriaceae</taxon>
    </lineage>
</organism>
<reference evidence="1" key="2">
    <citation type="submission" date="2020-09" db="EMBL/GenBank/DDBJ databases">
        <authorList>
            <person name="Sun Q."/>
            <person name="Zhou Y."/>
        </authorList>
    </citation>
    <scope>NUCLEOTIDE SEQUENCE</scope>
    <source>
        <strain evidence="1">CGMCC 1.15763</strain>
    </source>
</reference>
<proteinExistence type="predicted"/>
<accession>A0A917MDF7</accession>
<dbReference type="EMBL" id="BMJW01000002">
    <property type="protein sequence ID" value="GGG98754.1"/>
    <property type="molecule type" value="Genomic_DNA"/>
</dbReference>
<dbReference type="SUPFAM" id="SSF82171">
    <property type="entry name" value="DPP6 N-terminal domain-like"/>
    <property type="match status" value="1"/>
</dbReference>
<sequence>MRPINFIILILVITLILNACKNKNPKTNYNDSSAIEIAYFGQKPPGLIPEIFDDSFLSENNWKLKGVAQDMKQVYLSSNDDSPFFRSVIVFQQDENQYNVWNKYKFTPASNGNDSIFYCKNKYIERTDAGWSEIKSLGSMFEREDWGIMSLSVSSKGTYVFDDYKNNDVIRISTIKDGKREKPRLLGKEINTGKFTCHPFIAPDDSYLIWESEREGGYGGTDLYVSFKQQDGSWGTAINMGNDINTSIEDGSANVTPDGKYLFFTRIEEKAKEDGSKYWTEQKRYWVSAQVIENLRTKE</sequence>
<gene>
    <name evidence="1" type="ORF">GCM10011416_16230</name>
</gene>